<proteinExistence type="predicted"/>
<dbReference type="Pfam" id="PF22243">
    <property type="entry name" value="DUF5018-rel"/>
    <property type="match status" value="1"/>
</dbReference>
<feature type="chain" id="PRO_5002490349" description="DUF5018 domain-containing protein" evidence="1">
    <location>
        <begin position="23"/>
        <end position="156"/>
    </location>
</feature>
<evidence type="ECO:0000256" key="1">
    <source>
        <dbReference type="SAM" id="SignalP"/>
    </source>
</evidence>
<dbReference type="RefSeq" id="WP_046145291.1">
    <property type="nucleotide sequence ID" value="NZ_KQ033912.1"/>
</dbReference>
<dbReference type="HOGENOM" id="CLU_140211_0_0_10"/>
<organism evidence="3 4">
    <name type="scientific">Parabacteroides goldsteinii DSM 19448 = WAL 12034</name>
    <dbReference type="NCBI Taxonomy" id="927665"/>
    <lineage>
        <taxon>Bacteria</taxon>
        <taxon>Pseudomonadati</taxon>
        <taxon>Bacteroidota</taxon>
        <taxon>Bacteroidia</taxon>
        <taxon>Bacteroidales</taxon>
        <taxon>Tannerellaceae</taxon>
        <taxon>Parabacteroides</taxon>
    </lineage>
</organism>
<accession>A0A0F5JNG8</accession>
<dbReference type="STRING" id="927665.HMPREF1535_00674"/>
<dbReference type="PROSITE" id="PS51257">
    <property type="entry name" value="PROKAR_LIPOPROTEIN"/>
    <property type="match status" value="1"/>
</dbReference>
<keyword evidence="1" id="KW-0732">Signal</keyword>
<dbReference type="EMBL" id="AQHV01000003">
    <property type="protein sequence ID" value="KKB59115.1"/>
    <property type="molecule type" value="Genomic_DNA"/>
</dbReference>
<evidence type="ECO:0000313" key="4">
    <source>
        <dbReference type="Proteomes" id="UP000033047"/>
    </source>
</evidence>
<evidence type="ECO:0000313" key="3">
    <source>
        <dbReference type="EMBL" id="KKB59115.1"/>
    </source>
</evidence>
<dbReference type="AlphaFoldDB" id="A0A0F5JNG8"/>
<gene>
    <name evidence="3" type="ORF">HMPREF1535_00674</name>
</gene>
<dbReference type="Gene3D" id="2.60.40.4120">
    <property type="match status" value="1"/>
</dbReference>
<protein>
    <recommendedName>
        <fullName evidence="2">DUF5018 domain-containing protein</fullName>
    </recommendedName>
</protein>
<dbReference type="PATRIC" id="fig|927665.4.peg.682"/>
<sequence>MKRIIYSLFLTIVMVSFSSCLTGGLEDLPEYEEADITSVSAVTYRYISDEVSPASGQNIVKNVNMTYTSEIDPVAATVKISVTTPANFPEDELANLSTKSNLVVAVSLSTAARLFPKDGSVELGKPGDWSKPNNYVVEAANGTKKNWTIEIVSLKK</sequence>
<feature type="signal peptide" evidence="1">
    <location>
        <begin position="1"/>
        <end position="22"/>
    </location>
</feature>
<comment type="caution">
    <text evidence="3">The sequence shown here is derived from an EMBL/GenBank/DDBJ whole genome shotgun (WGS) entry which is preliminary data.</text>
</comment>
<dbReference type="Proteomes" id="UP000033047">
    <property type="component" value="Unassembled WGS sequence"/>
</dbReference>
<feature type="domain" description="DUF5018" evidence="2">
    <location>
        <begin position="36"/>
        <end position="150"/>
    </location>
</feature>
<evidence type="ECO:0000259" key="2">
    <source>
        <dbReference type="Pfam" id="PF22243"/>
    </source>
</evidence>
<name>A0A0F5JNG8_9BACT</name>
<reference evidence="3 4" key="1">
    <citation type="submission" date="2013-04" db="EMBL/GenBank/DDBJ databases">
        <title>The Genome Sequence of Parabacteroides goldsteinii DSM 19448.</title>
        <authorList>
            <consortium name="The Broad Institute Genomics Platform"/>
            <person name="Earl A."/>
            <person name="Ward D."/>
            <person name="Feldgarden M."/>
            <person name="Gevers D."/>
            <person name="Martens E."/>
            <person name="Sakamoto M."/>
            <person name="Benno Y."/>
            <person name="Song Y."/>
            <person name="Liu C."/>
            <person name="Lee J."/>
            <person name="Bolanos M."/>
            <person name="Vaisanen M.L."/>
            <person name="Finegold S.M."/>
            <person name="Walker B."/>
            <person name="Young S."/>
            <person name="Zeng Q."/>
            <person name="Gargeya S."/>
            <person name="Fitzgerald M."/>
            <person name="Haas B."/>
            <person name="Abouelleil A."/>
            <person name="Allen A.W."/>
            <person name="Alvarado L."/>
            <person name="Arachchi H.M."/>
            <person name="Berlin A.M."/>
            <person name="Chapman S.B."/>
            <person name="Gainer-Dewar J."/>
            <person name="Goldberg J."/>
            <person name="Griggs A."/>
            <person name="Gujja S."/>
            <person name="Hansen M."/>
            <person name="Howarth C."/>
            <person name="Imamovic A."/>
            <person name="Ireland A."/>
            <person name="Larimer J."/>
            <person name="McCowan C."/>
            <person name="Murphy C."/>
            <person name="Pearson M."/>
            <person name="Poon T.W."/>
            <person name="Priest M."/>
            <person name="Roberts A."/>
            <person name="Saif S."/>
            <person name="Shea T."/>
            <person name="Sisk P."/>
            <person name="Sykes S."/>
            <person name="Wortman J."/>
            <person name="Nusbaum C."/>
            <person name="Birren B."/>
        </authorList>
    </citation>
    <scope>NUCLEOTIDE SEQUENCE [LARGE SCALE GENOMIC DNA]</scope>
    <source>
        <strain evidence="3 4">DSM 19448</strain>
    </source>
</reference>
<dbReference type="InterPro" id="IPR054460">
    <property type="entry name" value="DUF5018-rel"/>
</dbReference>